<comment type="caution">
    <text evidence="3">The sequence shown here is derived from an EMBL/GenBank/DDBJ whole genome shotgun (WGS) entry which is preliminary data.</text>
</comment>
<dbReference type="Pfam" id="PF02368">
    <property type="entry name" value="Big_2"/>
    <property type="match status" value="2"/>
</dbReference>
<feature type="domain" description="BIG2" evidence="2">
    <location>
        <begin position="920"/>
        <end position="1002"/>
    </location>
</feature>
<evidence type="ECO:0000259" key="2">
    <source>
        <dbReference type="SMART" id="SM00635"/>
    </source>
</evidence>
<name>A0A5R9GET6_9BACL</name>
<gene>
    <name evidence="3" type="ORF">FE782_13305</name>
</gene>
<dbReference type="InterPro" id="IPR003343">
    <property type="entry name" value="Big_2"/>
</dbReference>
<dbReference type="EMBL" id="VCIW01000007">
    <property type="protein sequence ID" value="TLS51878.1"/>
    <property type="molecule type" value="Genomic_DNA"/>
</dbReference>
<dbReference type="OrthoDB" id="9808066at2"/>
<dbReference type="Gene3D" id="2.160.20.10">
    <property type="entry name" value="Single-stranded right-handed beta-helix, Pectin lyase-like"/>
    <property type="match status" value="2"/>
</dbReference>
<dbReference type="SUPFAM" id="SSF51126">
    <property type="entry name" value="Pectin lyase-like"/>
    <property type="match status" value="1"/>
</dbReference>
<dbReference type="RefSeq" id="WP_138194586.1">
    <property type="nucleotide sequence ID" value="NZ_VCIW01000007.1"/>
</dbReference>
<dbReference type="InterPro" id="IPR006626">
    <property type="entry name" value="PbH1"/>
</dbReference>
<feature type="chain" id="PRO_5024273463" description="BIG2 domain-containing protein" evidence="1">
    <location>
        <begin position="29"/>
        <end position="1199"/>
    </location>
</feature>
<feature type="domain" description="BIG2" evidence="2">
    <location>
        <begin position="742"/>
        <end position="819"/>
    </location>
</feature>
<dbReference type="InterPro" id="IPR012334">
    <property type="entry name" value="Pectin_lyas_fold"/>
</dbReference>
<dbReference type="SMART" id="SM00635">
    <property type="entry name" value="BID_2"/>
    <property type="match status" value="3"/>
</dbReference>
<feature type="domain" description="BIG2" evidence="2">
    <location>
        <begin position="827"/>
        <end position="909"/>
    </location>
</feature>
<dbReference type="InterPro" id="IPR008964">
    <property type="entry name" value="Invasin/intimin_cell_adhesion"/>
</dbReference>
<evidence type="ECO:0000256" key="1">
    <source>
        <dbReference type="SAM" id="SignalP"/>
    </source>
</evidence>
<dbReference type="Gene3D" id="2.60.40.1080">
    <property type="match status" value="3"/>
</dbReference>
<evidence type="ECO:0000313" key="4">
    <source>
        <dbReference type="Proteomes" id="UP000309676"/>
    </source>
</evidence>
<dbReference type="PANTHER" id="PTHR36453">
    <property type="entry name" value="SECRETED PROTEIN-RELATED"/>
    <property type="match status" value="1"/>
</dbReference>
<accession>A0A5R9GET6</accession>
<dbReference type="SMART" id="SM00710">
    <property type="entry name" value="PbH1"/>
    <property type="match status" value="7"/>
</dbReference>
<proteinExistence type="predicted"/>
<dbReference type="PANTHER" id="PTHR36453:SF1">
    <property type="entry name" value="RIGHT HANDED BETA HELIX DOMAIN-CONTAINING PROTEIN"/>
    <property type="match status" value="1"/>
</dbReference>
<protein>
    <recommendedName>
        <fullName evidence="2">BIG2 domain-containing protein</fullName>
    </recommendedName>
</protein>
<sequence length="1199" mass="128456">MRRWKMWKSMLFALSVCLAFTGALSAAAAEGGAEAADRGSRESAPRADFYVSLEGNDAWSGTSNEPNESGTDGPFRTLERAQSAVREAIADGMTADVVVEVRGGTYALDETLSFGPADSGRDGFDVIYRGAPGERAALSAGERITAWSTTDGVVYAANVGTDRPFDTMYENDRRSVKARYPNQGLPREGYQRTIGYQTSSPKRKFGFQAGDIPALADIGQLEAVVWPGGPSGEANWQRDEKKVVSIDEANRIVTLDSDTSYEIGPGSRYYVQNHPALLDAPGEFYLDKASGTLFYRPYRLPIEEQTIVVPRLGRVLGFVGASEANPVEHIVWDGIDVAYGDSKSDSMSRDIDDGAIYMTNARSIVIRNGRISNVGLTGILAAGPVQGLAAIGNDISDIGHVGIHLAGAYNTRRYVNKDNEIVNNRVAGTGRIMGYSSGIGITNSGANYVAYNRVEDTPRFSIGLSATPINQYVGTTLDGVPVTEANKQDFVQTRDNLFEYNDLSNANTDSQDTGLFYSWGYTLNNTFARNYVHDSGIHFSFGYAVYLDDESNGFTIEDNLIVRQQNAGDGNLNASIVTKGIGNRIVNNLIADSPRALSGFSTITQSNNHGPTRDNDFVRNILYNAGQSVYAHNSWHAAAMRQSDYNVFYQPSGKYVLNNTSAAVTLADWKDALNGKYDQHSIATGHVFANAPEQDYRLAPDSAARGMGIRDIDVSRMGLLPAFAFADPLDPLERIYLLTDAAGSGAALELGSKEQAQLDVRGRTVRGFAVAPSRNDVKFRSDDPSVASVNDNGVVKANKSGVARITATVASGGFVRSVALDVFVDDRMSELVVQAPKPTLTLGETTELAAYGRTRFGQVKDLSGMNVSYSSSDDGIVAVDASGKATGVGYGAADVTVSAVDPETGAVLEQAVDIAVVSSKLNGLKATLETKGLHPGQSSNLLVAGTMSDGTPADLTEASWTYESDRPDIVSVDANGVVTAVGAGQATITVTATLRSVTKSTRLYIVVFEEETLPAPWQVSHYGNASGTALYEDGKFRVLSNGYDVWGTADDFVYLHQNASLQEGEAVTVTARIESVVFTNANASSGVMLRSGDGDGAKHVHFRLLPNGNSVLVYRTSENGSSSYAPGPRFQFPQGGYIRLTLRDAVATAAYFDPAANQWVKVRDFNVDLGHEVMAGVGVFAQSDVMTESIVSELEVAVE</sequence>
<dbReference type="Proteomes" id="UP000309676">
    <property type="component" value="Unassembled WGS sequence"/>
</dbReference>
<keyword evidence="1" id="KW-0732">Signal</keyword>
<evidence type="ECO:0000313" key="3">
    <source>
        <dbReference type="EMBL" id="TLS51878.1"/>
    </source>
</evidence>
<dbReference type="SUPFAM" id="SSF49373">
    <property type="entry name" value="Invasin/intimin cell-adhesion fragments"/>
    <property type="match status" value="3"/>
</dbReference>
<dbReference type="InterPro" id="IPR011050">
    <property type="entry name" value="Pectin_lyase_fold/virulence"/>
</dbReference>
<organism evidence="3 4">
    <name type="scientific">Paenibacillus antri</name>
    <dbReference type="NCBI Taxonomy" id="2582848"/>
    <lineage>
        <taxon>Bacteria</taxon>
        <taxon>Bacillati</taxon>
        <taxon>Bacillota</taxon>
        <taxon>Bacilli</taxon>
        <taxon>Bacillales</taxon>
        <taxon>Paenibacillaceae</taxon>
        <taxon>Paenibacillus</taxon>
    </lineage>
</organism>
<reference evidence="3 4" key="1">
    <citation type="submission" date="2019-05" db="EMBL/GenBank/DDBJ databases">
        <authorList>
            <person name="Narsing Rao M.P."/>
            <person name="Li W.J."/>
        </authorList>
    </citation>
    <scope>NUCLEOTIDE SEQUENCE [LARGE SCALE GENOMIC DNA]</scope>
    <source>
        <strain evidence="3 4">SYSU_K30003</strain>
    </source>
</reference>
<keyword evidence="4" id="KW-1185">Reference proteome</keyword>
<dbReference type="AlphaFoldDB" id="A0A5R9GET6"/>
<feature type="signal peptide" evidence="1">
    <location>
        <begin position="1"/>
        <end position="28"/>
    </location>
</feature>